<feature type="domain" description="Histidine kinase" evidence="11">
    <location>
        <begin position="250"/>
        <end position="474"/>
    </location>
</feature>
<evidence type="ECO:0000313" key="13">
    <source>
        <dbReference type="Proteomes" id="UP000540506"/>
    </source>
</evidence>
<name>A0A7W7R829_KITKI</name>
<keyword evidence="13" id="KW-1185">Reference proteome</keyword>
<evidence type="ECO:0000259" key="11">
    <source>
        <dbReference type="PROSITE" id="PS50109"/>
    </source>
</evidence>
<evidence type="ECO:0000256" key="8">
    <source>
        <dbReference type="ARBA" id="ARBA00022989"/>
    </source>
</evidence>
<keyword evidence="8" id="KW-1133">Transmembrane helix</keyword>
<evidence type="ECO:0000256" key="5">
    <source>
        <dbReference type="ARBA" id="ARBA00022679"/>
    </source>
</evidence>
<evidence type="ECO:0000256" key="3">
    <source>
        <dbReference type="ARBA" id="ARBA00012438"/>
    </source>
</evidence>
<comment type="catalytic activity">
    <reaction evidence="1">
        <text>ATP + protein L-histidine = ADP + protein N-phospho-L-histidine.</text>
        <dbReference type="EC" id="2.7.13.3"/>
    </reaction>
</comment>
<protein>
    <recommendedName>
        <fullName evidence="3">histidine kinase</fullName>
        <ecNumber evidence="3">2.7.13.3</ecNumber>
    </recommendedName>
</protein>
<dbReference type="Proteomes" id="UP000540506">
    <property type="component" value="Unassembled WGS sequence"/>
</dbReference>
<dbReference type="Gene3D" id="3.30.565.10">
    <property type="entry name" value="Histidine kinase-like ATPase, C-terminal domain"/>
    <property type="match status" value="1"/>
</dbReference>
<proteinExistence type="predicted"/>
<dbReference type="InterPro" id="IPR003661">
    <property type="entry name" value="HisK_dim/P_dom"/>
</dbReference>
<dbReference type="Gene3D" id="1.10.287.130">
    <property type="match status" value="1"/>
</dbReference>
<evidence type="ECO:0000256" key="6">
    <source>
        <dbReference type="ARBA" id="ARBA00022692"/>
    </source>
</evidence>
<dbReference type="InterPro" id="IPR036890">
    <property type="entry name" value="HATPase_C_sf"/>
</dbReference>
<evidence type="ECO:0000313" key="12">
    <source>
        <dbReference type="EMBL" id="MBB4926546.1"/>
    </source>
</evidence>
<dbReference type="SUPFAM" id="SSF55874">
    <property type="entry name" value="ATPase domain of HSP90 chaperone/DNA topoisomerase II/histidine kinase"/>
    <property type="match status" value="1"/>
</dbReference>
<keyword evidence="5 12" id="KW-0808">Transferase</keyword>
<dbReference type="InterPro" id="IPR036097">
    <property type="entry name" value="HisK_dim/P_sf"/>
</dbReference>
<keyword evidence="6" id="KW-0812">Transmembrane</keyword>
<evidence type="ECO:0000256" key="10">
    <source>
        <dbReference type="ARBA" id="ARBA00023136"/>
    </source>
</evidence>
<evidence type="ECO:0000256" key="7">
    <source>
        <dbReference type="ARBA" id="ARBA00022777"/>
    </source>
</evidence>
<keyword evidence="10" id="KW-0472">Membrane</keyword>
<dbReference type="AlphaFoldDB" id="A0A7W7R829"/>
<keyword evidence="4" id="KW-0597">Phosphoprotein</keyword>
<dbReference type="InterPro" id="IPR003594">
    <property type="entry name" value="HATPase_dom"/>
</dbReference>
<evidence type="ECO:0000256" key="4">
    <source>
        <dbReference type="ARBA" id="ARBA00022553"/>
    </source>
</evidence>
<dbReference type="SMART" id="SM00387">
    <property type="entry name" value="HATPase_c"/>
    <property type="match status" value="1"/>
</dbReference>
<comment type="subcellular location">
    <subcellularLocation>
        <location evidence="2">Cell membrane</location>
    </subcellularLocation>
</comment>
<evidence type="ECO:0000256" key="9">
    <source>
        <dbReference type="ARBA" id="ARBA00023012"/>
    </source>
</evidence>
<dbReference type="PRINTS" id="PR00344">
    <property type="entry name" value="BCTRLSENSOR"/>
</dbReference>
<dbReference type="InterPro" id="IPR005467">
    <property type="entry name" value="His_kinase_dom"/>
</dbReference>
<dbReference type="InterPro" id="IPR050428">
    <property type="entry name" value="TCS_sensor_his_kinase"/>
</dbReference>
<dbReference type="GO" id="GO:0005886">
    <property type="term" value="C:plasma membrane"/>
    <property type="evidence" value="ECO:0007669"/>
    <property type="project" value="UniProtKB-SubCell"/>
</dbReference>
<dbReference type="Pfam" id="PF02518">
    <property type="entry name" value="HATPase_c"/>
    <property type="match status" value="1"/>
</dbReference>
<reference evidence="12 13" key="1">
    <citation type="submission" date="2020-08" db="EMBL/GenBank/DDBJ databases">
        <title>Sequencing the genomes of 1000 actinobacteria strains.</title>
        <authorList>
            <person name="Klenk H.-P."/>
        </authorList>
    </citation>
    <scope>NUCLEOTIDE SEQUENCE [LARGE SCALE GENOMIC DNA]</scope>
    <source>
        <strain evidence="12 13">DSM 41654</strain>
    </source>
</reference>
<dbReference type="PANTHER" id="PTHR45436:SF5">
    <property type="entry name" value="SENSOR HISTIDINE KINASE TRCS"/>
    <property type="match status" value="1"/>
</dbReference>
<dbReference type="RefSeq" id="WP_184939916.1">
    <property type="nucleotide sequence ID" value="NZ_JACHJV010000001.1"/>
</dbReference>
<keyword evidence="7 12" id="KW-0418">Kinase</keyword>
<gene>
    <name evidence="12" type="ORF">FHR34_005539</name>
</gene>
<keyword evidence="9" id="KW-0902">Two-component regulatory system</keyword>
<dbReference type="GO" id="GO:0000155">
    <property type="term" value="F:phosphorelay sensor kinase activity"/>
    <property type="evidence" value="ECO:0007669"/>
    <property type="project" value="InterPro"/>
</dbReference>
<dbReference type="CDD" id="cd00082">
    <property type="entry name" value="HisKA"/>
    <property type="match status" value="1"/>
</dbReference>
<evidence type="ECO:0000256" key="2">
    <source>
        <dbReference type="ARBA" id="ARBA00004236"/>
    </source>
</evidence>
<dbReference type="SMART" id="SM00388">
    <property type="entry name" value="HisKA"/>
    <property type="match status" value="1"/>
</dbReference>
<sequence length="493" mass="51869">MRLATRIAIWAAVLLPLLVLATSALLLGLVTHDLRNEQDAKLRDRAQVELPYVRAYLNADHQGRSRVEQNQHQKVLGAALDVGIKVADASGNELLAEGQLPAAVALPPATTNAAGPVTVRAAGRAWRVLARPVVGANPGTLWVAAPASATASQVSAVRGRIILVTLLAAPIAGLLAYGLARRATAPLSRLGRRAAALDPQAGAADFDHRHSGIGEVDELAAALTSALARYDDQAARTAQALETARSFSAAASHELRTPLMGLQTNLDVLSAHPDLPAADRAEILADLRADHRRLLDLLTALRTLARGDLVEQEAFGPLDLAEPVTAAIGELRRRWPELDLTVDLPNPGGPAAGLRVYGWEAGLRIVCDNLLLNAAVHGHLPGQPARVAVALHREADHAVLTVDDAGPGIAQAERAAVFDRFHRRRDSPGSGLGLTLVAQQVALHRGSVTVTTPPGTTPPGGTGCRFEVRLPLVSPEALTLPLPARRDWIGATG</sequence>
<accession>A0A7W7R829</accession>
<dbReference type="PROSITE" id="PS50109">
    <property type="entry name" value="HIS_KIN"/>
    <property type="match status" value="1"/>
</dbReference>
<dbReference type="Gene3D" id="6.10.340.10">
    <property type="match status" value="1"/>
</dbReference>
<dbReference type="InterPro" id="IPR004358">
    <property type="entry name" value="Sig_transdc_His_kin-like_C"/>
</dbReference>
<dbReference type="EMBL" id="JACHJV010000001">
    <property type="protein sequence ID" value="MBB4926546.1"/>
    <property type="molecule type" value="Genomic_DNA"/>
</dbReference>
<dbReference type="PANTHER" id="PTHR45436">
    <property type="entry name" value="SENSOR HISTIDINE KINASE YKOH"/>
    <property type="match status" value="1"/>
</dbReference>
<dbReference type="EC" id="2.7.13.3" evidence="3"/>
<evidence type="ECO:0000256" key="1">
    <source>
        <dbReference type="ARBA" id="ARBA00000085"/>
    </source>
</evidence>
<dbReference type="SUPFAM" id="SSF47384">
    <property type="entry name" value="Homodimeric domain of signal transducing histidine kinase"/>
    <property type="match status" value="1"/>
</dbReference>
<dbReference type="Pfam" id="PF00512">
    <property type="entry name" value="HisKA"/>
    <property type="match status" value="1"/>
</dbReference>
<organism evidence="12 13">
    <name type="scientific">Kitasatospora kifunensis</name>
    <name type="common">Streptomyces kifunensis</name>
    <dbReference type="NCBI Taxonomy" id="58351"/>
    <lineage>
        <taxon>Bacteria</taxon>
        <taxon>Bacillati</taxon>
        <taxon>Actinomycetota</taxon>
        <taxon>Actinomycetes</taxon>
        <taxon>Kitasatosporales</taxon>
        <taxon>Streptomycetaceae</taxon>
        <taxon>Kitasatospora</taxon>
    </lineage>
</organism>
<comment type="caution">
    <text evidence="12">The sequence shown here is derived from an EMBL/GenBank/DDBJ whole genome shotgun (WGS) entry which is preliminary data.</text>
</comment>